<gene>
    <name evidence="4" type="ORF">SARC_02629</name>
</gene>
<dbReference type="PANTHER" id="PTHR43248">
    <property type="entry name" value="2-SUCCINYL-6-HYDROXY-2,4-CYCLOHEXADIENE-1-CARBOXYLATE SYNTHASE"/>
    <property type="match status" value="1"/>
</dbReference>
<dbReference type="GeneID" id="25903133"/>
<evidence type="ECO:0000313" key="5">
    <source>
        <dbReference type="Proteomes" id="UP000054560"/>
    </source>
</evidence>
<evidence type="ECO:0000313" key="4">
    <source>
        <dbReference type="EMBL" id="KNC85172.1"/>
    </source>
</evidence>
<dbReference type="RefSeq" id="XP_014159074.1">
    <property type="nucleotide sequence ID" value="XM_014303599.1"/>
</dbReference>
<dbReference type="AlphaFoldDB" id="A0A0L0G818"/>
<dbReference type="InterPro" id="IPR000073">
    <property type="entry name" value="AB_hydrolase_1"/>
</dbReference>
<organism evidence="4 5">
    <name type="scientific">Sphaeroforma arctica JP610</name>
    <dbReference type="NCBI Taxonomy" id="667725"/>
    <lineage>
        <taxon>Eukaryota</taxon>
        <taxon>Ichthyosporea</taxon>
        <taxon>Ichthyophonida</taxon>
        <taxon>Sphaeroforma</taxon>
    </lineage>
</organism>
<keyword evidence="2" id="KW-0378">Hydrolase</keyword>
<dbReference type="EMBL" id="KQ241716">
    <property type="protein sequence ID" value="KNC85172.1"/>
    <property type="molecule type" value="Genomic_DNA"/>
</dbReference>
<dbReference type="PANTHER" id="PTHR43248:SF2">
    <property type="entry name" value="PROLYL AMINOPEPTIDASE"/>
    <property type="match status" value="1"/>
</dbReference>
<dbReference type="SUPFAM" id="SSF53474">
    <property type="entry name" value="alpha/beta-Hydrolases"/>
    <property type="match status" value="1"/>
</dbReference>
<feature type="domain" description="AB hydrolase-1" evidence="3">
    <location>
        <begin position="52"/>
        <end position="175"/>
    </location>
</feature>
<dbReference type="OrthoDB" id="1898734at2759"/>
<dbReference type="InterPro" id="IPR002410">
    <property type="entry name" value="Peptidase_S33"/>
</dbReference>
<dbReference type="STRING" id="667725.A0A0L0G818"/>
<sequence length="413" mass="46375">MNGSISRAIPGLLLRSYTFRVPLCHRDPNRGPEITLFAREMVDVEKDSSDLPVLCYLNGGPGFQNMRPASRKQAWFDTVLKTHRVILIDQRGTGKSSAITPAVLQSLGSAQAQADYVQHFRQTDIVSDCEVVRRRLFGDDRKWTLYGQSFGGWISLSYLSFAPEGLHSLLLTGGLAPIGKSIEEVYTSTFKTCLTKNNRYYRMYPEDIAIARKVADYLAANVVCLPDGNRLTVGLFQTFGFKFISHHAHAFPSLHYILEDAFDTTGTLTPAFIKALYTHVPFDANPMYALVHELIYADGNGATNWAASRVQKQSDDFNYTPDQSERLNFTTEMVFPWMFDTIAQLQPYKECAQLLSQKTDWQPLYDAQVLADNTVPIAAAVYYEDVAVDRELSLNTAQYVGNTKVCVVMCCVM</sequence>
<reference evidence="4 5" key="1">
    <citation type="submission" date="2011-02" db="EMBL/GenBank/DDBJ databases">
        <title>The Genome Sequence of Sphaeroforma arctica JP610.</title>
        <authorList>
            <consortium name="The Broad Institute Genome Sequencing Platform"/>
            <person name="Russ C."/>
            <person name="Cuomo C."/>
            <person name="Young S.K."/>
            <person name="Zeng Q."/>
            <person name="Gargeya S."/>
            <person name="Alvarado L."/>
            <person name="Berlin A."/>
            <person name="Chapman S.B."/>
            <person name="Chen Z."/>
            <person name="Freedman E."/>
            <person name="Gellesch M."/>
            <person name="Goldberg J."/>
            <person name="Griggs A."/>
            <person name="Gujja S."/>
            <person name="Heilman E."/>
            <person name="Heiman D."/>
            <person name="Howarth C."/>
            <person name="Mehta T."/>
            <person name="Neiman D."/>
            <person name="Pearson M."/>
            <person name="Roberts A."/>
            <person name="Saif S."/>
            <person name="Shea T."/>
            <person name="Shenoy N."/>
            <person name="Sisk P."/>
            <person name="Stolte C."/>
            <person name="Sykes S."/>
            <person name="White J."/>
            <person name="Yandava C."/>
            <person name="Burger G."/>
            <person name="Gray M.W."/>
            <person name="Holland P.W.H."/>
            <person name="King N."/>
            <person name="Lang F.B.F."/>
            <person name="Roger A.J."/>
            <person name="Ruiz-Trillo I."/>
            <person name="Haas B."/>
            <person name="Nusbaum C."/>
            <person name="Birren B."/>
        </authorList>
    </citation>
    <scope>NUCLEOTIDE SEQUENCE [LARGE SCALE GENOMIC DNA]</scope>
    <source>
        <strain evidence="4 5">JP610</strain>
    </source>
</reference>
<protein>
    <recommendedName>
        <fullName evidence="3">AB hydrolase-1 domain-containing protein</fullName>
    </recommendedName>
</protein>
<dbReference type="InterPro" id="IPR051601">
    <property type="entry name" value="Serine_prot/Carboxylest_S33"/>
</dbReference>
<accession>A0A0L0G818</accession>
<evidence type="ECO:0000256" key="1">
    <source>
        <dbReference type="ARBA" id="ARBA00010088"/>
    </source>
</evidence>
<evidence type="ECO:0000256" key="2">
    <source>
        <dbReference type="ARBA" id="ARBA00022801"/>
    </source>
</evidence>
<dbReference type="Gene3D" id="3.40.50.1820">
    <property type="entry name" value="alpha/beta hydrolase"/>
    <property type="match status" value="1"/>
</dbReference>
<proteinExistence type="inferred from homology"/>
<dbReference type="eggNOG" id="ENOG502QSNW">
    <property type="taxonomic scope" value="Eukaryota"/>
</dbReference>
<dbReference type="GO" id="GO:0006508">
    <property type="term" value="P:proteolysis"/>
    <property type="evidence" value="ECO:0007669"/>
    <property type="project" value="InterPro"/>
</dbReference>
<dbReference type="Proteomes" id="UP000054560">
    <property type="component" value="Unassembled WGS sequence"/>
</dbReference>
<dbReference type="PRINTS" id="PR00793">
    <property type="entry name" value="PROAMNOPTASE"/>
</dbReference>
<dbReference type="InterPro" id="IPR029058">
    <property type="entry name" value="AB_hydrolase_fold"/>
</dbReference>
<comment type="similarity">
    <text evidence="1">Belongs to the peptidase S33 family.</text>
</comment>
<dbReference type="Pfam" id="PF00561">
    <property type="entry name" value="Abhydrolase_1"/>
    <property type="match status" value="1"/>
</dbReference>
<evidence type="ECO:0000259" key="3">
    <source>
        <dbReference type="Pfam" id="PF00561"/>
    </source>
</evidence>
<keyword evidence="5" id="KW-1185">Reference proteome</keyword>
<dbReference type="GO" id="GO:0008233">
    <property type="term" value="F:peptidase activity"/>
    <property type="evidence" value="ECO:0007669"/>
    <property type="project" value="InterPro"/>
</dbReference>
<name>A0A0L0G818_9EUKA</name>